<gene>
    <name evidence="1" type="ORF">EDB92DRAFT_1205450</name>
</gene>
<accession>A0AAD4LCV1</accession>
<comment type="caution">
    <text evidence="1">The sequence shown here is derived from an EMBL/GenBank/DDBJ whole genome shotgun (WGS) entry which is preliminary data.</text>
</comment>
<dbReference type="Proteomes" id="UP001201163">
    <property type="component" value="Unassembled WGS sequence"/>
</dbReference>
<proteinExistence type="predicted"/>
<keyword evidence="2" id="KW-1185">Reference proteome</keyword>
<protein>
    <submittedName>
        <fullName evidence="1">Uncharacterized protein</fullName>
    </submittedName>
</protein>
<evidence type="ECO:0000313" key="1">
    <source>
        <dbReference type="EMBL" id="KAH8987046.1"/>
    </source>
</evidence>
<reference evidence="1" key="1">
    <citation type="submission" date="2022-01" db="EMBL/GenBank/DDBJ databases">
        <title>Comparative genomics reveals a dynamic genome evolution in the ectomycorrhizal milk-cap (Lactarius) mushrooms.</title>
        <authorList>
            <consortium name="DOE Joint Genome Institute"/>
            <person name="Lebreton A."/>
            <person name="Tang N."/>
            <person name="Kuo A."/>
            <person name="LaButti K."/>
            <person name="Drula E."/>
            <person name="Barry K."/>
            <person name="Clum A."/>
            <person name="Lipzen A."/>
            <person name="Mousain D."/>
            <person name="Ng V."/>
            <person name="Wang R."/>
            <person name="Wang X."/>
            <person name="Dai Y."/>
            <person name="Henrissat B."/>
            <person name="Grigoriev I.V."/>
            <person name="Guerin-Laguette A."/>
            <person name="Yu F."/>
            <person name="Martin F.M."/>
        </authorList>
    </citation>
    <scope>NUCLEOTIDE SEQUENCE</scope>
    <source>
        <strain evidence="1">QP</strain>
    </source>
</reference>
<evidence type="ECO:0000313" key="2">
    <source>
        <dbReference type="Proteomes" id="UP001201163"/>
    </source>
</evidence>
<sequence>MTLCRGALRLSEPTWYIRLPPVSEDKGQYSMPRGGQGQAVSSGFEPAKVPVRGLPLPRPLGLPRPFREPASLTTYQGSWPSIARRGATPGGLVAIGPARHWHCAPTRTPGSQKPKRATPFGAPAALFRPHVVPISEAILLWDPSAIRRPILPSQRAHSILPRRPRRSFAPPLHNFYTDAIEKLKATLNLNKGLSIIVEAESRELQMVTQCSMLNVEAPRHTHLRNVYHHLPDRRMYRMIHDTCARTRSEHPDPGPIIPSFPPQTPILPFSGLPPDDLPIESTFRSFNRLFAGPVCRLARRKRLDEGDDVVGDEGAPARRLRHHRPTLRSLTCTGPYAPIDPGMRAGWRILLHPHALKASITMLAQMTRRFVHHTRLRTLSRLIACLSTGNPRPCHVRRDCRRRLCIAYF</sequence>
<dbReference type="EMBL" id="JAKELL010000050">
    <property type="protein sequence ID" value="KAH8987046.1"/>
    <property type="molecule type" value="Genomic_DNA"/>
</dbReference>
<name>A0AAD4LCV1_9AGAM</name>
<dbReference type="AlphaFoldDB" id="A0AAD4LCV1"/>
<organism evidence="1 2">
    <name type="scientific">Lactarius akahatsu</name>
    <dbReference type="NCBI Taxonomy" id="416441"/>
    <lineage>
        <taxon>Eukaryota</taxon>
        <taxon>Fungi</taxon>
        <taxon>Dikarya</taxon>
        <taxon>Basidiomycota</taxon>
        <taxon>Agaricomycotina</taxon>
        <taxon>Agaricomycetes</taxon>
        <taxon>Russulales</taxon>
        <taxon>Russulaceae</taxon>
        <taxon>Lactarius</taxon>
    </lineage>
</organism>